<dbReference type="SUPFAM" id="SSF52402">
    <property type="entry name" value="Adenine nucleotide alpha hydrolases-like"/>
    <property type="match status" value="1"/>
</dbReference>
<keyword evidence="2 8" id="KW-0963">Cytoplasm</keyword>
<dbReference type="NCBIfam" id="TIGR02433">
    <property type="entry name" value="lysidine_TilS_C"/>
    <property type="match status" value="1"/>
</dbReference>
<comment type="catalytic activity">
    <reaction evidence="7 8">
        <text>cytidine(34) in tRNA(Ile2) + L-lysine + ATP = lysidine(34) in tRNA(Ile2) + AMP + diphosphate + H(+)</text>
        <dbReference type="Rhea" id="RHEA:43744"/>
        <dbReference type="Rhea" id="RHEA-COMP:10625"/>
        <dbReference type="Rhea" id="RHEA-COMP:10670"/>
        <dbReference type="ChEBI" id="CHEBI:15378"/>
        <dbReference type="ChEBI" id="CHEBI:30616"/>
        <dbReference type="ChEBI" id="CHEBI:32551"/>
        <dbReference type="ChEBI" id="CHEBI:33019"/>
        <dbReference type="ChEBI" id="CHEBI:82748"/>
        <dbReference type="ChEBI" id="CHEBI:83665"/>
        <dbReference type="ChEBI" id="CHEBI:456215"/>
        <dbReference type="EC" id="6.3.4.19"/>
    </reaction>
</comment>
<protein>
    <recommendedName>
        <fullName evidence="8">tRNA(Ile)-lysidine synthase</fullName>
        <ecNumber evidence="8">6.3.4.19</ecNumber>
    </recommendedName>
    <alternativeName>
        <fullName evidence="8">tRNA(Ile)-2-lysyl-cytidine synthase</fullName>
    </alternativeName>
    <alternativeName>
        <fullName evidence="8">tRNA(Ile)-lysidine synthetase</fullName>
    </alternativeName>
</protein>
<evidence type="ECO:0000256" key="4">
    <source>
        <dbReference type="ARBA" id="ARBA00022694"/>
    </source>
</evidence>
<organism evidence="10 11">
    <name type="scientific">Candidatus Kapaibacterium thiocyanatum</name>
    <dbReference type="NCBI Taxonomy" id="1895771"/>
    <lineage>
        <taxon>Bacteria</taxon>
        <taxon>Pseudomonadati</taxon>
        <taxon>Candidatus Kapaibacteriota</taxon>
        <taxon>Candidatus Kapaibacteriia</taxon>
        <taxon>Candidatus Kapaibacteriales</taxon>
        <taxon>Candidatus Kapaibacteriaceae</taxon>
        <taxon>Candidatus Kapaibacterium</taxon>
    </lineage>
</organism>
<dbReference type="SUPFAM" id="SSF82829">
    <property type="entry name" value="MesJ substrate recognition domain-like"/>
    <property type="match status" value="1"/>
</dbReference>
<keyword evidence="6 8" id="KW-0067">ATP-binding</keyword>
<dbReference type="GO" id="GO:0005737">
    <property type="term" value="C:cytoplasm"/>
    <property type="evidence" value="ECO:0007669"/>
    <property type="project" value="UniProtKB-SubCell"/>
</dbReference>
<dbReference type="HAMAP" id="MF_01161">
    <property type="entry name" value="tRNA_Ile_lys_synt"/>
    <property type="match status" value="1"/>
</dbReference>
<evidence type="ECO:0000256" key="1">
    <source>
        <dbReference type="ARBA" id="ARBA00004496"/>
    </source>
</evidence>
<dbReference type="Proteomes" id="UP000184233">
    <property type="component" value="Unassembled WGS sequence"/>
</dbReference>
<evidence type="ECO:0000256" key="7">
    <source>
        <dbReference type="ARBA" id="ARBA00048539"/>
    </source>
</evidence>
<dbReference type="PANTHER" id="PTHR43033:SF1">
    <property type="entry name" value="TRNA(ILE)-LYSIDINE SYNTHASE-RELATED"/>
    <property type="match status" value="1"/>
</dbReference>
<comment type="function">
    <text evidence="8">Ligates lysine onto the cytidine present at position 34 of the AUA codon-specific tRNA(Ile) that contains the anticodon CAU, in an ATP-dependent manner. Cytidine is converted to lysidine, thus changing the amino acid specificity of the tRNA from methionine to isoleucine.</text>
</comment>
<dbReference type="STRING" id="1895771.BGO89_01025"/>
<dbReference type="GO" id="GO:0032267">
    <property type="term" value="F:tRNA(Ile)-lysidine synthase activity"/>
    <property type="evidence" value="ECO:0007669"/>
    <property type="project" value="UniProtKB-EC"/>
</dbReference>
<evidence type="ECO:0000256" key="8">
    <source>
        <dbReference type="HAMAP-Rule" id="MF_01161"/>
    </source>
</evidence>
<dbReference type="EC" id="6.3.4.19" evidence="8"/>
<name>A0A1M3L6L1_9BACT</name>
<dbReference type="Gene3D" id="3.40.50.620">
    <property type="entry name" value="HUPs"/>
    <property type="match status" value="1"/>
</dbReference>
<dbReference type="SUPFAM" id="SSF56037">
    <property type="entry name" value="PheT/TilS domain"/>
    <property type="match status" value="1"/>
</dbReference>
<comment type="domain">
    <text evidence="8">The N-terminal region contains the highly conserved SGGXDS motif, predicted to be a P-loop motif involved in ATP binding.</text>
</comment>
<dbReference type="NCBIfam" id="TIGR02432">
    <property type="entry name" value="lysidine_TilS_N"/>
    <property type="match status" value="1"/>
</dbReference>
<feature type="domain" description="Lysidine-tRNA(Ile) synthetase C-terminal" evidence="9">
    <location>
        <begin position="386"/>
        <end position="458"/>
    </location>
</feature>
<dbReference type="InterPro" id="IPR011063">
    <property type="entry name" value="TilS/TtcA_N"/>
</dbReference>
<keyword evidence="4 8" id="KW-0819">tRNA processing</keyword>
<dbReference type="SMART" id="SM00977">
    <property type="entry name" value="TilS_C"/>
    <property type="match status" value="1"/>
</dbReference>
<dbReference type="EMBL" id="MKVH01000002">
    <property type="protein sequence ID" value="OJX61201.1"/>
    <property type="molecule type" value="Genomic_DNA"/>
</dbReference>
<dbReference type="InterPro" id="IPR012795">
    <property type="entry name" value="tRNA_Ile_lys_synt_N"/>
</dbReference>
<dbReference type="Pfam" id="PF01171">
    <property type="entry name" value="ATP_bind_3"/>
    <property type="match status" value="1"/>
</dbReference>
<evidence type="ECO:0000256" key="3">
    <source>
        <dbReference type="ARBA" id="ARBA00022598"/>
    </source>
</evidence>
<dbReference type="InterPro" id="IPR012796">
    <property type="entry name" value="Lysidine-tRNA-synth_C"/>
</dbReference>
<evidence type="ECO:0000313" key="10">
    <source>
        <dbReference type="EMBL" id="OJX61201.1"/>
    </source>
</evidence>
<proteinExistence type="inferred from homology"/>
<dbReference type="GO" id="GO:0005524">
    <property type="term" value="F:ATP binding"/>
    <property type="evidence" value="ECO:0007669"/>
    <property type="project" value="UniProtKB-UniRule"/>
</dbReference>
<comment type="subcellular location">
    <subcellularLocation>
        <location evidence="1 8">Cytoplasm</location>
    </subcellularLocation>
</comment>
<dbReference type="CDD" id="cd01992">
    <property type="entry name" value="TilS_N"/>
    <property type="match status" value="1"/>
</dbReference>
<evidence type="ECO:0000259" key="9">
    <source>
        <dbReference type="SMART" id="SM00977"/>
    </source>
</evidence>
<evidence type="ECO:0000256" key="6">
    <source>
        <dbReference type="ARBA" id="ARBA00022840"/>
    </source>
</evidence>
<dbReference type="AlphaFoldDB" id="A0A1M3L6L1"/>
<accession>A0A1M3L6L1</accession>
<dbReference type="InterPro" id="IPR012094">
    <property type="entry name" value="tRNA_Ile_lys_synt"/>
</dbReference>
<sequence>MMEHVTQMHRSMRSFLTLHHCTDTTVLAGVSGGLDSVALLDIAHAVRHDCAMDLHVVHVDHGLRGEESRGDASFVEDVCHALGIPFHLRKVDPASFYDDANGPEDAARRARYEAFDDVARSIGAQRILLAHTADDVAETLLMHLARGSGITGLAGIPPMRVMPSGLTVLRPLIDVTRTALEEYVHARNLAWRTDSSNDEDHFLRNRLRHHVMPAVRSVLGTDVTTAMARSAGLLREARSIVMDAVQPIAREATIVDGTTAGLRLDVLRRCSTALRVEVLRYVLRRVVPGHPPDRDGTERIMTLVDAETGSRASIGRNLVALRERDTILFVEDDTAGRPIHVAIVPGATYVVGSRTLRVDMVPASEIRLSPDPSEAYLDADTVRGDLAWRTWQDGDRFRPLGLDGTALVSDMLTNARIPHSRRSLQTVVCDREGILWIVGLRISDLHKVSSTTTRILRLAIA</sequence>
<feature type="binding site" evidence="8">
    <location>
        <begin position="31"/>
        <end position="36"/>
    </location>
    <ligand>
        <name>ATP</name>
        <dbReference type="ChEBI" id="CHEBI:30616"/>
    </ligand>
</feature>
<evidence type="ECO:0000313" key="11">
    <source>
        <dbReference type="Proteomes" id="UP000184233"/>
    </source>
</evidence>
<dbReference type="GO" id="GO:0006400">
    <property type="term" value="P:tRNA modification"/>
    <property type="evidence" value="ECO:0007669"/>
    <property type="project" value="UniProtKB-UniRule"/>
</dbReference>
<dbReference type="PANTHER" id="PTHR43033">
    <property type="entry name" value="TRNA(ILE)-LYSIDINE SYNTHASE-RELATED"/>
    <property type="match status" value="1"/>
</dbReference>
<keyword evidence="3 8" id="KW-0436">Ligase</keyword>
<dbReference type="InterPro" id="IPR014729">
    <property type="entry name" value="Rossmann-like_a/b/a_fold"/>
</dbReference>
<comment type="similarity">
    <text evidence="8">Belongs to the tRNA(Ile)-lysidine synthase family.</text>
</comment>
<keyword evidence="5 8" id="KW-0547">Nucleotide-binding</keyword>
<gene>
    <name evidence="8" type="primary">tilS</name>
    <name evidence="10" type="ORF">BGO89_01025</name>
</gene>
<dbReference type="Pfam" id="PF11734">
    <property type="entry name" value="TilS_C"/>
    <property type="match status" value="1"/>
</dbReference>
<reference evidence="10 11" key="1">
    <citation type="submission" date="2016-09" db="EMBL/GenBank/DDBJ databases">
        <title>Genome-resolved meta-omics ties microbial dynamics to process performance in biotechnology for thiocyanate degradation.</title>
        <authorList>
            <person name="Kantor R.S."/>
            <person name="Huddy R.J."/>
            <person name="Iyer R."/>
            <person name="Thomas B.C."/>
            <person name="Brown C.T."/>
            <person name="Anantharaman K."/>
            <person name="Tringe S."/>
            <person name="Hettich R.L."/>
            <person name="Harrison S.T."/>
            <person name="Banfield J.F."/>
        </authorList>
    </citation>
    <scope>NUCLEOTIDE SEQUENCE [LARGE SCALE GENOMIC DNA]</scope>
    <source>
        <strain evidence="10">59-99</strain>
    </source>
</reference>
<evidence type="ECO:0000256" key="5">
    <source>
        <dbReference type="ARBA" id="ARBA00022741"/>
    </source>
</evidence>
<evidence type="ECO:0000256" key="2">
    <source>
        <dbReference type="ARBA" id="ARBA00022490"/>
    </source>
</evidence>
<comment type="caution">
    <text evidence="10">The sequence shown here is derived from an EMBL/GenBank/DDBJ whole genome shotgun (WGS) entry which is preliminary data.</text>
</comment>